<dbReference type="InterPro" id="IPR040442">
    <property type="entry name" value="Pyrv_kinase-like_dom_sf"/>
</dbReference>
<name>A0ABY4W219_9PROT</name>
<sequence length="255" mass="27188">MDQNKLKKKLKAGEKAAACWLFSNSSDAAEIIGGTGFDAVMIDHEHGSGSLTTAVDQHRAVRSVSDMTVLMRVPWNDTVLIKRALDMGVDGIMVPSVNTAEEARAAVQACRYPPTGIRSAGFGAARAGGYGRTASRYRKNLDSELMIICQIETKEAVGNIEEIAAVDGVDMLFIGPNDLSASINKLAEFEDPEVKALFEEARDKIIASPAFLGCISKGTVETNQLFADGFDFLLCAGDVGLLATAANDLLATLKK</sequence>
<accession>A0ABY4W219</accession>
<evidence type="ECO:0000259" key="4">
    <source>
        <dbReference type="Pfam" id="PF03328"/>
    </source>
</evidence>
<dbReference type="SUPFAM" id="SSF51621">
    <property type="entry name" value="Phosphoenolpyruvate/pyruvate domain"/>
    <property type="match status" value="1"/>
</dbReference>
<evidence type="ECO:0000256" key="2">
    <source>
        <dbReference type="ARBA" id="ARBA00022723"/>
    </source>
</evidence>
<protein>
    <submittedName>
        <fullName evidence="5">Aldolase/citrate lyase family protein</fullName>
    </submittedName>
</protein>
<dbReference type="InterPro" id="IPR005000">
    <property type="entry name" value="Aldolase/citrate-lyase_domain"/>
</dbReference>
<dbReference type="Pfam" id="PF03328">
    <property type="entry name" value="HpcH_HpaI"/>
    <property type="match status" value="1"/>
</dbReference>
<gene>
    <name evidence="5" type="ORF">NBZ79_18750</name>
</gene>
<keyword evidence="6" id="KW-1185">Reference proteome</keyword>
<dbReference type="Proteomes" id="UP001056291">
    <property type="component" value="Chromosome"/>
</dbReference>
<proteinExistence type="inferred from homology"/>
<keyword evidence="2" id="KW-0479">Metal-binding</keyword>
<feature type="domain" description="HpcH/HpaI aldolase/citrate lyase" evidence="4">
    <location>
        <begin position="18"/>
        <end position="210"/>
    </location>
</feature>
<evidence type="ECO:0000313" key="5">
    <source>
        <dbReference type="EMBL" id="USG61200.1"/>
    </source>
</evidence>
<dbReference type="InterPro" id="IPR050251">
    <property type="entry name" value="HpcH-HpaI_aldolase"/>
</dbReference>
<dbReference type="GO" id="GO:0016829">
    <property type="term" value="F:lyase activity"/>
    <property type="evidence" value="ECO:0007669"/>
    <property type="project" value="UniProtKB-KW"/>
</dbReference>
<reference evidence="5" key="1">
    <citation type="submission" date="2022-06" db="EMBL/GenBank/DDBJ databases">
        <title>Sneathiella actinostolidae sp. nov., isolated from a sea anemonein the Western Pacific Ocean.</title>
        <authorList>
            <person name="Wei M.J."/>
        </authorList>
    </citation>
    <scope>NUCLEOTIDE SEQUENCE</scope>
    <source>
        <strain evidence="5">PHK-P5</strain>
    </source>
</reference>
<dbReference type="PANTHER" id="PTHR30502:SF0">
    <property type="entry name" value="PHOSPHOENOLPYRUVATE CARBOXYLASE FAMILY PROTEIN"/>
    <property type="match status" value="1"/>
</dbReference>
<dbReference type="EMBL" id="CP098747">
    <property type="protein sequence ID" value="USG61200.1"/>
    <property type="molecule type" value="Genomic_DNA"/>
</dbReference>
<evidence type="ECO:0000256" key="1">
    <source>
        <dbReference type="ARBA" id="ARBA00005568"/>
    </source>
</evidence>
<comment type="similarity">
    <text evidence="1">Belongs to the HpcH/HpaI aldolase family.</text>
</comment>
<organism evidence="5 6">
    <name type="scientific">Sneathiella marina</name>
    <dbReference type="NCBI Taxonomy" id="2950108"/>
    <lineage>
        <taxon>Bacteria</taxon>
        <taxon>Pseudomonadati</taxon>
        <taxon>Pseudomonadota</taxon>
        <taxon>Alphaproteobacteria</taxon>
        <taxon>Sneathiellales</taxon>
        <taxon>Sneathiellaceae</taxon>
        <taxon>Sneathiella</taxon>
    </lineage>
</organism>
<dbReference type="RefSeq" id="WP_251934187.1">
    <property type="nucleotide sequence ID" value="NZ_CP098747.1"/>
</dbReference>
<evidence type="ECO:0000256" key="3">
    <source>
        <dbReference type="ARBA" id="ARBA00023239"/>
    </source>
</evidence>
<evidence type="ECO:0000313" key="6">
    <source>
        <dbReference type="Proteomes" id="UP001056291"/>
    </source>
</evidence>
<keyword evidence="3 5" id="KW-0456">Lyase</keyword>
<dbReference type="PANTHER" id="PTHR30502">
    <property type="entry name" value="2-KETO-3-DEOXY-L-RHAMNONATE ALDOLASE"/>
    <property type="match status" value="1"/>
</dbReference>
<dbReference type="InterPro" id="IPR015813">
    <property type="entry name" value="Pyrv/PenolPyrv_kinase-like_dom"/>
</dbReference>
<dbReference type="Gene3D" id="3.20.20.60">
    <property type="entry name" value="Phosphoenolpyruvate-binding domains"/>
    <property type="match status" value="1"/>
</dbReference>